<reference evidence="3 5" key="3">
    <citation type="submission" date="2018-08" db="EMBL/GenBank/DDBJ databases">
        <title>A genome reference for cultivated species of the human gut microbiota.</title>
        <authorList>
            <person name="Zou Y."/>
            <person name="Xue W."/>
            <person name="Luo G."/>
        </authorList>
    </citation>
    <scope>NUCLEOTIDE SEQUENCE [LARGE SCALE GENOMIC DNA]</scope>
    <source>
        <strain evidence="3 5">AF28-15</strain>
    </source>
</reference>
<accession>A0A0M6WPW1</accession>
<evidence type="ECO:0000313" key="4">
    <source>
        <dbReference type="Proteomes" id="UP000049828"/>
    </source>
</evidence>
<keyword evidence="1" id="KW-1133">Transmembrane helix</keyword>
<keyword evidence="1" id="KW-0812">Transmembrane</keyword>
<protein>
    <submittedName>
        <fullName evidence="3">DUF1700 domain-containing protein</fullName>
    </submittedName>
</protein>
<dbReference type="Proteomes" id="UP000283738">
    <property type="component" value="Unassembled WGS sequence"/>
</dbReference>
<evidence type="ECO:0000313" key="5">
    <source>
        <dbReference type="Proteomes" id="UP000283738"/>
    </source>
</evidence>
<evidence type="ECO:0000256" key="1">
    <source>
        <dbReference type="SAM" id="Phobius"/>
    </source>
</evidence>
<dbReference type="RefSeq" id="WP_015537323.1">
    <property type="nucleotide sequence ID" value="NZ_CAKZTK010000005.1"/>
</dbReference>
<dbReference type="Proteomes" id="UP000049828">
    <property type="component" value="Unassembled WGS sequence"/>
</dbReference>
<gene>
    <name evidence="3" type="ORF">DWY96_01410</name>
    <name evidence="2" type="ORF">RIL183_25511</name>
</gene>
<organism evidence="2 4">
    <name type="scientific">Roseburia inulinivorans</name>
    <dbReference type="NCBI Taxonomy" id="360807"/>
    <lineage>
        <taxon>Bacteria</taxon>
        <taxon>Bacillati</taxon>
        <taxon>Bacillota</taxon>
        <taxon>Clostridia</taxon>
        <taxon>Lachnospirales</taxon>
        <taxon>Lachnospiraceae</taxon>
        <taxon>Roseburia</taxon>
    </lineage>
</organism>
<dbReference type="EMBL" id="QRTF01000001">
    <property type="protein sequence ID" value="RGQ55993.1"/>
    <property type="molecule type" value="Genomic_DNA"/>
</dbReference>
<evidence type="ECO:0000313" key="3">
    <source>
        <dbReference type="EMBL" id="RGQ55993.1"/>
    </source>
</evidence>
<feature type="transmembrane region" description="Helical" evidence="1">
    <location>
        <begin position="74"/>
        <end position="94"/>
    </location>
</feature>
<dbReference type="EMBL" id="CVRS01000078">
    <property type="protein sequence ID" value="CRL39645.1"/>
    <property type="molecule type" value="Genomic_DNA"/>
</dbReference>
<dbReference type="Pfam" id="PF22564">
    <property type="entry name" value="HAAS"/>
    <property type="match status" value="1"/>
</dbReference>
<sequence length="152" mass="16617">MKEQYIKQVEKELSLPRKMKKEVVRDLNEVFASAMEHGETEQQIIQRLGTPKEFADSTAEQFGIDNTKSKKRNGIISTLAALVIAAAAFSVYAVTQSGKVPEGAIGQADATTNIQIEGAFAFDISQILLAIGFAATAIALLLIIRTIHKNRR</sequence>
<evidence type="ECO:0000313" key="2">
    <source>
        <dbReference type="EMBL" id="CRL39645.1"/>
    </source>
</evidence>
<reference evidence="4" key="1">
    <citation type="submission" date="2015-05" db="EMBL/GenBank/DDBJ databases">
        <authorList>
            <consortium name="Pathogen Informatics"/>
        </authorList>
    </citation>
    <scope>NUCLEOTIDE SEQUENCE [LARGE SCALE GENOMIC DNA]</scope>
    <source>
        <strain evidence="4">L1-83</strain>
    </source>
</reference>
<name>A0A0M6WPW1_9FIRM</name>
<proteinExistence type="predicted"/>
<feature type="transmembrane region" description="Helical" evidence="1">
    <location>
        <begin position="124"/>
        <end position="144"/>
    </location>
</feature>
<keyword evidence="1" id="KW-0472">Membrane</keyword>
<dbReference type="OrthoDB" id="2867550at2"/>
<keyword evidence="4" id="KW-1185">Reference proteome</keyword>
<reference evidence="2" key="2">
    <citation type="submission" date="2015-05" db="EMBL/GenBank/DDBJ databases">
        <authorList>
            <person name="Wang D.B."/>
            <person name="Wang M."/>
        </authorList>
    </citation>
    <scope>NUCLEOTIDE SEQUENCE [LARGE SCALE GENOMIC DNA]</scope>
    <source>
        <strain evidence="2">L1-83</strain>
    </source>
</reference>
<dbReference type="AlphaFoldDB" id="A0A0M6WPW1"/>